<reference evidence="4 5" key="1">
    <citation type="submission" date="2024-09" db="EMBL/GenBank/DDBJ databases">
        <authorList>
            <person name="Sun Q."/>
            <person name="Mori K."/>
        </authorList>
    </citation>
    <scope>NUCLEOTIDE SEQUENCE [LARGE SCALE GENOMIC DNA]</scope>
    <source>
        <strain evidence="4 5">CCM 8626</strain>
    </source>
</reference>
<dbReference type="NCBIfam" id="TIGR02532">
    <property type="entry name" value="IV_pilin_GFxxxE"/>
    <property type="match status" value="1"/>
</dbReference>
<evidence type="ECO:0000256" key="2">
    <source>
        <dbReference type="SAM" id="Phobius"/>
    </source>
</evidence>
<organism evidence="4 5">
    <name type="scientific">Serratia aquatilis</name>
    <dbReference type="NCBI Taxonomy" id="1737515"/>
    <lineage>
        <taxon>Bacteria</taxon>
        <taxon>Pseudomonadati</taxon>
        <taxon>Pseudomonadota</taxon>
        <taxon>Gammaproteobacteria</taxon>
        <taxon>Enterobacterales</taxon>
        <taxon>Yersiniaceae</taxon>
        <taxon>Serratia</taxon>
    </lineage>
</organism>
<keyword evidence="2" id="KW-1133">Transmembrane helix</keyword>
<dbReference type="RefSeq" id="WP_380674187.1">
    <property type="nucleotide sequence ID" value="NZ_CP173186.1"/>
</dbReference>
<evidence type="ECO:0000256" key="1">
    <source>
        <dbReference type="ARBA" id="ARBA00004167"/>
    </source>
</evidence>
<dbReference type="InterPro" id="IPR022204">
    <property type="entry name" value="PpdC-like_C"/>
</dbReference>
<feature type="domain" description="Prepilin peptidase dependent protein C-like C-terminal" evidence="3">
    <location>
        <begin position="35"/>
        <end position="115"/>
    </location>
</feature>
<accession>A0ABV6EB66</accession>
<protein>
    <submittedName>
        <fullName evidence="4">Prepilin-type N-terminal cleavage/methylation domain-containing protein</fullName>
    </submittedName>
</protein>
<comment type="caution">
    <text evidence="4">The sequence shown here is derived from an EMBL/GenBank/DDBJ whole genome shotgun (WGS) entry which is preliminary data.</text>
</comment>
<evidence type="ECO:0000313" key="5">
    <source>
        <dbReference type="Proteomes" id="UP001589792"/>
    </source>
</evidence>
<keyword evidence="2" id="KW-0812">Transmembrane</keyword>
<feature type="transmembrane region" description="Helical" evidence="2">
    <location>
        <begin position="12"/>
        <end position="35"/>
    </location>
</feature>
<dbReference type="EMBL" id="JBHLXG010000005">
    <property type="protein sequence ID" value="MFC0226243.1"/>
    <property type="molecule type" value="Genomic_DNA"/>
</dbReference>
<gene>
    <name evidence="4" type="ORF">ACFFJ3_06975</name>
</gene>
<keyword evidence="5" id="KW-1185">Reference proteome</keyword>
<dbReference type="InterPro" id="IPR012902">
    <property type="entry name" value="N_methyl_site"/>
</dbReference>
<evidence type="ECO:0000259" key="3">
    <source>
        <dbReference type="Pfam" id="PF12528"/>
    </source>
</evidence>
<evidence type="ECO:0000313" key="4">
    <source>
        <dbReference type="EMBL" id="MFC0226243.1"/>
    </source>
</evidence>
<dbReference type="Pfam" id="PF12528">
    <property type="entry name" value="T2SSppdC"/>
    <property type="match status" value="1"/>
</dbReference>
<dbReference type="Proteomes" id="UP001589792">
    <property type="component" value="Unassembled WGS sequence"/>
</dbReference>
<name>A0ABV6EB66_9GAMM</name>
<proteinExistence type="predicted"/>
<comment type="subcellular location">
    <subcellularLocation>
        <location evidence="1">Membrane</location>
        <topology evidence="1">Single-pass membrane protein</topology>
    </subcellularLocation>
</comment>
<dbReference type="Pfam" id="PF07963">
    <property type="entry name" value="N_methyl"/>
    <property type="match status" value="1"/>
</dbReference>
<keyword evidence="2" id="KW-0472">Membrane</keyword>
<dbReference type="PROSITE" id="PS00409">
    <property type="entry name" value="PROKAR_NTER_METHYL"/>
    <property type="match status" value="1"/>
</dbReference>
<sequence length="117" mass="13784">MNKQANRHHQQGFSLPEVLFAALLFAVSLLGLLHYHQVLLQAFQRQWQYQQAWSLAHQRLEILDASSQTSVDSPEMPPDWRSEVETHMTLQSCLRRTVIIETPLRQRVELSRWYCGR</sequence>